<organism evidence="1 2">
    <name type="scientific">Pyrolobus fumarii (strain DSM 11204 / 1A)</name>
    <dbReference type="NCBI Taxonomy" id="694429"/>
    <lineage>
        <taxon>Archaea</taxon>
        <taxon>Thermoproteota</taxon>
        <taxon>Thermoprotei</taxon>
        <taxon>Desulfurococcales</taxon>
        <taxon>Pyrodictiaceae</taxon>
        <taxon>Pyrolobus</taxon>
    </lineage>
</organism>
<evidence type="ECO:0000313" key="2">
    <source>
        <dbReference type="Proteomes" id="UP000001037"/>
    </source>
</evidence>
<name>G0EHN0_PYRF1</name>
<reference evidence="1 2" key="1">
    <citation type="journal article" date="2011" name="Stand. Genomic Sci.">
        <title>Complete genome sequence of the hyperthermophilic chemolithoautotroph Pyrolobus fumarii type strain (1A).</title>
        <authorList>
            <person name="Anderson I."/>
            <person name="Goker M."/>
            <person name="Nolan M."/>
            <person name="Lucas S."/>
            <person name="Hammon N."/>
            <person name="Deshpande S."/>
            <person name="Cheng J.F."/>
            <person name="Tapia R."/>
            <person name="Han C."/>
            <person name="Goodwin L."/>
            <person name="Pitluck S."/>
            <person name="Huntemann M."/>
            <person name="Liolios K."/>
            <person name="Ivanova N."/>
            <person name="Pagani I."/>
            <person name="Mavromatis K."/>
            <person name="Ovchinikova G."/>
            <person name="Pati A."/>
            <person name="Chen A."/>
            <person name="Palaniappan K."/>
            <person name="Land M."/>
            <person name="Hauser L."/>
            <person name="Brambilla E.M."/>
            <person name="Huber H."/>
            <person name="Yasawong M."/>
            <person name="Rohde M."/>
            <person name="Spring S."/>
            <person name="Abt B."/>
            <person name="Sikorski J."/>
            <person name="Wirth R."/>
            <person name="Detter J.C."/>
            <person name="Woyke T."/>
            <person name="Bristow J."/>
            <person name="Eisen J.A."/>
            <person name="Markowitz V."/>
            <person name="Hugenholtz P."/>
            <person name="Kyrpides N.C."/>
            <person name="Klenk H.P."/>
            <person name="Lapidus A."/>
        </authorList>
    </citation>
    <scope>NUCLEOTIDE SEQUENCE [LARGE SCALE GENOMIC DNA]</scope>
    <source>
        <strain evidence="2">DSM 11204 / 1A</strain>
    </source>
</reference>
<dbReference type="eggNOG" id="arCOG04267">
    <property type="taxonomic scope" value="Archaea"/>
</dbReference>
<dbReference type="AlphaFoldDB" id="G0EHN0"/>
<dbReference type="GeneID" id="11138713"/>
<dbReference type="Proteomes" id="UP000001037">
    <property type="component" value="Chromosome"/>
</dbReference>
<dbReference type="OrthoDB" id="14784at2157"/>
<dbReference type="RefSeq" id="WP_014027060.1">
    <property type="nucleotide sequence ID" value="NC_015931.1"/>
</dbReference>
<keyword evidence="2" id="KW-1185">Reference proteome</keyword>
<gene>
    <name evidence="1" type="ordered locus">Pyrfu_1526</name>
</gene>
<dbReference type="HOGENOM" id="CLU_168718_0_0_2"/>
<protein>
    <recommendedName>
        <fullName evidence="3">Restriction endonuclease type IV Mrr domain-containing protein</fullName>
    </recommendedName>
</protein>
<dbReference type="STRING" id="694429.Pyrfu_1526"/>
<evidence type="ECO:0008006" key="3">
    <source>
        <dbReference type="Google" id="ProtNLM"/>
    </source>
</evidence>
<dbReference type="EMBL" id="CP002838">
    <property type="protein sequence ID" value="AEM39383.1"/>
    <property type="molecule type" value="Genomic_DNA"/>
</dbReference>
<evidence type="ECO:0000313" key="1">
    <source>
        <dbReference type="EMBL" id="AEM39383.1"/>
    </source>
</evidence>
<accession>G0EHN0</accession>
<sequence length="118" mass="12979">MSLARIVFMQKKLREKFGPEGYVAGLYVEAGYSVKVGFETSEGRVSIRAEKEGTIYAIDVLTESKVYGPEVVEAIAKKAKSINAKPVLVLYGSGPKLSKEAMEKAKELGVKVRRVRPE</sequence>
<dbReference type="KEGG" id="pfm:Pyrfu_1526"/>
<proteinExistence type="predicted"/>
<dbReference type="InParanoid" id="G0EHN0"/>